<dbReference type="PANTHER" id="PTHR15680:SF9">
    <property type="entry name" value="LARGE RIBOSOMAL SUBUNIT PROTEIN BL19M"/>
    <property type="match status" value="1"/>
</dbReference>
<accession>A0AB39JC16</accession>
<keyword evidence="2 5" id="KW-0689">Ribosomal protein</keyword>
<dbReference type="GO" id="GO:0022625">
    <property type="term" value="C:cytosolic large ribosomal subunit"/>
    <property type="evidence" value="ECO:0007669"/>
    <property type="project" value="TreeGrafter"/>
</dbReference>
<dbReference type="EMBL" id="CP158487">
    <property type="protein sequence ID" value="XDN89517.1"/>
    <property type="molecule type" value="Genomic_DNA"/>
</dbReference>
<protein>
    <recommendedName>
        <fullName evidence="4 5">Large ribosomal subunit protein bL19</fullName>
    </recommendedName>
</protein>
<evidence type="ECO:0000256" key="4">
    <source>
        <dbReference type="ARBA" id="ARBA00035171"/>
    </source>
</evidence>
<feature type="compositionally biased region" description="Basic and acidic residues" evidence="7">
    <location>
        <begin position="149"/>
        <end position="173"/>
    </location>
</feature>
<dbReference type="InterPro" id="IPR001857">
    <property type="entry name" value="Ribosomal_bL19"/>
</dbReference>
<name>A0AB39JC16_9BACT</name>
<dbReference type="Pfam" id="PF01245">
    <property type="entry name" value="Ribosomal_L19"/>
    <property type="match status" value="1"/>
</dbReference>
<dbReference type="RefSeq" id="WP_369000057.1">
    <property type="nucleotide sequence ID" value="NZ_CP158487.1"/>
</dbReference>
<organism evidence="8">
    <name type="scientific">Candidatus Nanosynbacter sp. TM7-074</name>
    <dbReference type="NCBI Taxonomy" id="3158573"/>
    <lineage>
        <taxon>Bacteria</taxon>
        <taxon>Candidatus Saccharimonadota</taxon>
        <taxon>Candidatus Saccharimonadia</taxon>
        <taxon>Candidatus Nanosynbacterales</taxon>
        <taxon>Candidatus Nanosynbacteraceae</taxon>
        <taxon>Candidatus Nanosynbacter</taxon>
    </lineage>
</organism>
<gene>
    <name evidence="5 8" type="primary">rplS</name>
    <name evidence="8" type="ORF">TM074_02300</name>
</gene>
<dbReference type="AlphaFoldDB" id="A0AB39JC16"/>
<evidence type="ECO:0000256" key="1">
    <source>
        <dbReference type="ARBA" id="ARBA00005781"/>
    </source>
</evidence>
<evidence type="ECO:0000256" key="5">
    <source>
        <dbReference type="HAMAP-Rule" id="MF_00402"/>
    </source>
</evidence>
<dbReference type="HAMAP" id="MF_00402">
    <property type="entry name" value="Ribosomal_bL19"/>
    <property type="match status" value="1"/>
</dbReference>
<proteinExistence type="inferred from homology"/>
<feature type="region of interest" description="Disordered" evidence="7">
    <location>
        <begin position="142"/>
        <end position="173"/>
    </location>
</feature>
<dbReference type="NCBIfam" id="TIGR01024">
    <property type="entry name" value="rplS_bact"/>
    <property type="match status" value="1"/>
</dbReference>
<dbReference type="InterPro" id="IPR038657">
    <property type="entry name" value="Ribosomal_bL19_sf"/>
</dbReference>
<evidence type="ECO:0000256" key="6">
    <source>
        <dbReference type="RuleBase" id="RU000559"/>
    </source>
</evidence>
<evidence type="ECO:0000256" key="7">
    <source>
        <dbReference type="SAM" id="MobiDB-lite"/>
    </source>
</evidence>
<dbReference type="InterPro" id="IPR008991">
    <property type="entry name" value="Translation_prot_SH3-like_sf"/>
</dbReference>
<dbReference type="Gene3D" id="2.30.30.790">
    <property type="match status" value="1"/>
</dbReference>
<keyword evidence="3 5" id="KW-0687">Ribonucleoprotein</keyword>
<dbReference type="PANTHER" id="PTHR15680">
    <property type="entry name" value="RIBOSOMAL PROTEIN L19"/>
    <property type="match status" value="1"/>
</dbReference>
<dbReference type="GO" id="GO:0003735">
    <property type="term" value="F:structural constituent of ribosome"/>
    <property type="evidence" value="ECO:0007669"/>
    <property type="project" value="InterPro"/>
</dbReference>
<comment type="similarity">
    <text evidence="1 5 6">Belongs to the bacterial ribosomal protein bL19 family.</text>
</comment>
<comment type="function">
    <text evidence="5 6">This protein is located at the 30S-50S ribosomal subunit interface and may play a role in the structure and function of the aminoacyl-tRNA binding site.</text>
</comment>
<dbReference type="GO" id="GO:0006412">
    <property type="term" value="P:translation"/>
    <property type="evidence" value="ECO:0007669"/>
    <property type="project" value="UniProtKB-UniRule"/>
</dbReference>
<dbReference type="SUPFAM" id="SSF50104">
    <property type="entry name" value="Translation proteins SH3-like domain"/>
    <property type="match status" value="1"/>
</dbReference>
<evidence type="ECO:0000313" key="8">
    <source>
        <dbReference type="EMBL" id="XDN89517.1"/>
    </source>
</evidence>
<reference evidence="8" key="1">
    <citation type="submission" date="2024-06" db="EMBL/GenBank/DDBJ databases">
        <authorList>
            <person name="Atkinson C."/>
            <person name="McLean J."/>
            <person name="Gallagher L."/>
            <person name="Bor B."/>
            <person name="Mougous J."/>
        </authorList>
    </citation>
    <scope>NUCLEOTIDE SEQUENCE</scope>
    <source>
        <strain evidence="8">TM7-074</strain>
    </source>
</reference>
<dbReference type="PRINTS" id="PR00061">
    <property type="entry name" value="RIBOSOMALL19"/>
</dbReference>
<evidence type="ECO:0000256" key="3">
    <source>
        <dbReference type="ARBA" id="ARBA00023274"/>
    </source>
</evidence>
<evidence type="ECO:0000256" key="2">
    <source>
        <dbReference type="ARBA" id="ARBA00022980"/>
    </source>
</evidence>
<sequence length="173" mass="19306">MSFELINKVNQAQKKQAVVDVRSGDTVRVYQKIKEGNKERIQMFEGVVIRTDNKGSHTSRITVRKIASGIGVEKSFLLHSPLIEKVEIVRRAKVRRKFLSFLRKRSGKSARLTAKSFDRVAVNNVHDAKAEAEAERLKEEAAQAAAAKQAEKDAAQAELDAKAAEVEARHKEA</sequence>